<accession>A0AAQ4D288</accession>
<organism evidence="1 2">
    <name type="scientific">Amblyomma americanum</name>
    <name type="common">Lone star tick</name>
    <dbReference type="NCBI Taxonomy" id="6943"/>
    <lineage>
        <taxon>Eukaryota</taxon>
        <taxon>Metazoa</taxon>
        <taxon>Ecdysozoa</taxon>
        <taxon>Arthropoda</taxon>
        <taxon>Chelicerata</taxon>
        <taxon>Arachnida</taxon>
        <taxon>Acari</taxon>
        <taxon>Parasitiformes</taxon>
        <taxon>Ixodida</taxon>
        <taxon>Ixodoidea</taxon>
        <taxon>Ixodidae</taxon>
        <taxon>Amblyomminae</taxon>
        <taxon>Amblyomma</taxon>
    </lineage>
</organism>
<comment type="caution">
    <text evidence="1">The sequence shown here is derived from an EMBL/GenBank/DDBJ whole genome shotgun (WGS) entry which is preliminary data.</text>
</comment>
<protein>
    <submittedName>
        <fullName evidence="1">Uncharacterized protein</fullName>
    </submittedName>
</protein>
<evidence type="ECO:0000313" key="1">
    <source>
        <dbReference type="EMBL" id="KAK8756578.1"/>
    </source>
</evidence>
<gene>
    <name evidence="1" type="ORF">V5799_000720</name>
</gene>
<reference evidence="1 2" key="1">
    <citation type="journal article" date="2023" name="Arcadia Sci">
        <title>De novo assembly of a long-read Amblyomma americanum tick genome.</title>
        <authorList>
            <person name="Chou S."/>
            <person name="Poskanzer K.E."/>
            <person name="Rollins M."/>
            <person name="Thuy-Boun P.S."/>
        </authorList>
    </citation>
    <scope>NUCLEOTIDE SEQUENCE [LARGE SCALE GENOMIC DNA]</scope>
    <source>
        <strain evidence="1">F_SG_1</strain>
        <tissue evidence="1">Salivary glands</tissue>
    </source>
</reference>
<dbReference type="AlphaFoldDB" id="A0AAQ4D288"/>
<sequence length="66" mass="7338">MEKRLCASSLSQLMLTEGGNGRKPFHVLISNPESAQWSASGTLKNQTFGLLLSMWTQKRAKSSRQN</sequence>
<keyword evidence="2" id="KW-1185">Reference proteome</keyword>
<dbReference type="Proteomes" id="UP001321473">
    <property type="component" value="Unassembled WGS sequence"/>
</dbReference>
<proteinExistence type="predicted"/>
<dbReference type="EMBL" id="JARKHS020036139">
    <property type="protein sequence ID" value="KAK8756578.1"/>
    <property type="molecule type" value="Genomic_DNA"/>
</dbReference>
<evidence type="ECO:0000313" key="2">
    <source>
        <dbReference type="Proteomes" id="UP001321473"/>
    </source>
</evidence>
<name>A0AAQ4D288_AMBAM</name>